<dbReference type="Gene3D" id="3.30.40.10">
    <property type="entry name" value="Zinc/RING finger domain, C3HC4 (zinc finger)"/>
    <property type="match status" value="1"/>
</dbReference>
<keyword evidence="8" id="KW-1185">Reference proteome</keyword>
<dbReference type="VEuPathDB" id="CryptoDB:Vbra_22520"/>
<evidence type="ECO:0000313" key="8">
    <source>
        <dbReference type="Proteomes" id="UP000041254"/>
    </source>
</evidence>
<dbReference type="AlphaFoldDB" id="A0A0G4EUH4"/>
<feature type="compositionally biased region" description="Pro residues" evidence="5">
    <location>
        <begin position="152"/>
        <end position="165"/>
    </location>
</feature>
<dbReference type="CDD" id="cd16448">
    <property type="entry name" value="RING-H2"/>
    <property type="match status" value="1"/>
</dbReference>
<dbReference type="STRING" id="1169540.A0A0G4EUH4"/>
<keyword evidence="1" id="KW-0479">Metal-binding</keyword>
<accession>A0A0G4EUH4</accession>
<protein>
    <recommendedName>
        <fullName evidence="6">RING-type domain-containing protein</fullName>
    </recommendedName>
</protein>
<dbReference type="OrthoDB" id="8062037at2759"/>
<evidence type="ECO:0000256" key="2">
    <source>
        <dbReference type="ARBA" id="ARBA00022771"/>
    </source>
</evidence>
<feature type="domain" description="RING-type" evidence="6">
    <location>
        <begin position="184"/>
        <end position="231"/>
    </location>
</feature>
<evidence type="ECO:0000313" key="7">
    <source>
        <dbReference type="EMBL" id="CEM01866.1"/>
    </source>
</evidence>
<feature type="region of interest" description="Disordered" evidence="5">
    <location>
        <begin position="112"/>
        <end position="172"/>
    </location>
</feature>
<reference evidence="7 8" key="1">
    <citation type="submission" date="2014-11" db="EMBL/GenBank/DDBJ databases">
        <authorList>
            <person name="Zhu J."/>
            <person name="Qi W."/>
            <person name="Song R."/>
        </authorList>
    </citation>
    <scope>NUCLEOTIDE SEQUENCE [LARGE SCALE GENOMIC DNA]</scope>
</reference>
<sequence length="333" mass="35536">MIFLVSVVVALCLIIRLFPWLLYRGRNMLLTICESVWCCFVRSPDDSSYEDHAYDCEDDDTNSSVVKCIDLTVFEYSESKRAAMMTADTQSGPTSSTDNSSADTCSTCGSNRDSATSSCATDPSSITPPTSPHPYSTDAKSNRSNTDARQEPLPPRAPPPLPPCKPSSGGSVTSSFSLTGNEVCCVCLCEYEEGEICARTSNRDTGCRHVWHKSCIENWIKEGHWSCPICRASLLSSSSHSPPHCSPRHESPPVGPLQMAVGPSSRSTAMTPPLLQSILRPHARAVTAGAGSAIPAAAAAAAASSDGSPSEMENECIDIESVEDSDVDEDDVS</sequence>
<dbReference type="PANTHER" id="PTHR14155:SF627">
    <property type="entry name" value="OS06G0192800 PROTEIN"/>
    <property type="match status" value="1"/>
</dbReference>
<name>A0A0G4EUH4_VITBC</name>
<dbReference type="InterPro" id="IPR001841">
    <property type="entry name" value="Znf_RING"/>
</dbReference>
<gene>
    <name evidence="7" type="ORF">Vbra_22520</name>
</gene>
<dbReference type="Proteomes" id="UP000041254">
    <property type="component" value="Unassembled WGS sequence"/>
</dbReference>
<evidence type="ECO:0000256" key="1">
    <source>
        <dbReference type="ARBA" id="ARBA00022723"/>
    </source>
</evidence>
<evidence type="ECO:0000256" key="3">
    <source>
        <dbReference type="ARBA" id="ARBA00022833"/>
    </source>
</evidence>
<feature type="compositionally biased region" description="Polar residues" evidence="5">
    <location>
        <begin position="138"/>
        <end position="147"/>
    </location>
</feature>
<keyword evidence="3" id="KW-0862">Zinc</keyword>
<keyword evidence="2 4" id="KW-0863">Zinc-finger</keyword>
<dbReference type="SUPFAM" id="SSF57850">
    <property type="entry name" value="RING/U-box"/>
    <property type="match status" value="1"/>
</dbReference>
<dbReference type="InterPro" id="IPR053238">
    <property type="entry name" value="RING-H2_zinc_finger"/>
</dbReference>
<dbReference type="PANTHER" id="PTHR14155">
    <property type="entry name" value="RING FINGER DOMAIN-CONTAINING"/>
    <property type="match status" value="1"/>
</dbReference>
<feature type="compositionally biased region" description="Low complexity" evidence="5">
    <location>
        <begin position="121"/>
        <end position="137"/>
    </location>
</feature>
<feature type="region of interest" description="Disordered" evidence="5">
    <location>
        <begin position="293"/>
        <end position="333"/>
    </location>
</feature>
<evidence type="ECO:0000256" key="5">
    <source>
        <dbReference type="SAM" id="MobiDB-lite"/>
    </source>
</evidence>
<dbReference type="GO" id="GO:0008270">
    <property type="term" value="F:zinc ion binding"/>
    <property type="evidence" value="ECO:0007669"/>
    <property type="project" value="UniProtKB-KW"/>
</dbReference>
<dbReference type="InParanoid" id="A0A0G4EUH4"/>
<organism evidence="7 8">
    <name type="scientific">Vitrella brassicaformis (strain CCMP3155)</name>
    <dbReference type="NCBI Taxonomy" id="1169540"/>
    <lineage>
        <taxon>Eukaryota</taxon>
        <taxon>Sar</taxon>
        <taxon>Alveolata</taxon>
        <taxon>Colpodellida</taxon>
        <taxon>Vitrellaceae</taxon>
        <taxon>Vitrella</taxon>
    </lineage>
</organism>
<dbReference type="PROSITE" id="PS50089">
    <property type="entry name" value="ZF_RING_2"/>
    <property type="match status" value="1"/>
</dbReference>
<proteinExistence type="predicted"/>
<feature type="compositionally biased region" description="Low complexity" evidence="5">
    <location>
        <begin position="293"/>
        <end position="310"/>
    </location>
</feature>
<evidence type="ECO:0000259" key="6">
    <source>
        <dbReference type="PROSITE" id="PS50089"/>
    </source>
</evidence>
<feature type="compositionally biased region" description="Acidic residues" evidence="5">
    <location>
        <begin position="312"/>
        <end position="333"/>
    </location>
</feature>
<evidence type="ECO:0000256" key="4">
    <source>
        <dbReference type="PROSITE-ProRule" id="PRU00175"/>
    </source>
</evidence>
<dbReference type="InterPro" id="IPR013083">
    <property type="entry name" value="Znf_RING/FYVE/PHD"/>
</dbReference>
<dbReference type="EMBL" id="CDMY01000312">
    <property type="protein sequence ID" value="CEM01866.1"/>
    <property type="molecule type" value="Genomic_DNA"/>
</dbReference>
<dbReference type="Pfam" id="PF13639">
    <property type="entry name" value="zf-RING_2"/>
    <property type="match status" value="1"/>
</dbReference>